<reference evidence="3 4" key="1">
    <citation type="submission" date="2017-03" db="EMBL/GenBank/DDBJ databases">
        <title>Genome Survey of Euroglyphus maynei.</title>
        <authorList>
            <person name="Arlian L.G."/>
            <person name="Morgan M.S."/>
            <person name="Rider S.D."/>
        </authorList>
    </citation>
    <scope>NUCLEOTIDE SEQUENCE [LARGE SCALE GENOMIC DNA]</scope>
    <source>
        <strain evidence="3">Arlian Lab</strain>
        <tissue evidence="3">Whole body</tissue>
    </source>
</reference>
<accession>A0A1Y3B456</accession>
<evidence type="ECO:0000256" key="1">
    <source>
        <dbReference type="SAM" id="MobiDB-lite"/>
    </source>
</evidence>
<proteinExistence type="predicted"/>
<evidence type="ECO:0000259" key="2">
    <source>
        <dbReference type="Pfam" id="PF21938"/>
    </source>
</evidence>
<dbReference type="GO" id="GO:0007015">
    <property type="term" value="P:actin filament organization"/>
    <property type="evidence" value="ECO:0007669"/>
    <property type="project" value="TreeGrafter"/>
</dbReference>
<dbReference type="GO" id="GO:0005737">
    <property type="term" value="C:cytoplasm"/>
    <property type="evidence" value="ECO:0007669"/>
    <property type="project" value="TreeGrafter"/>
</dbReference>
<dbReference type="InterPro" id="IPR036222">
    <property type="entry name" value="CAP_N_sf"/>
</dbReference>
<gene>
    <name evidence="3" type="ORF">BLA29_013672</name>
</gene>
<comment type="caution">
    <text evidence="3">The sequence shown here is derived from an EMBL/GenBank/DDBJ whole genome shotgun (WGS) entry which is preliminary data.</text>
</comment>
<evidence type="ECO:0000313" key="4">
    <source>
        <dbReference type="Proteomes" id="UP000194236"/>
    </source>
</evidence>
<dbReference type="InterPro" id="IPR053950">
    <property type="entry name" value="CAP_N"/>
</dbReference>
<feature type="domain" description="CAP N-terminal" evidence="2">
    <location>
        <begin position="1"/>
        <end position="51"/>
    </location>
</feature>
<dbReference type="AlphaFoldDB" id="A0A1Y3B456"/>
<dbReference type="GO" id="GO:0003779">
    <property type="term" value="F:actin binding"/>
    <property type="evidence" value="ECO:0007669"/>
    <property type="project" value="InterPro"/>
</dbReference>
<dbReference type="Pfam" id="PF21938">
    <property type="entry name" value="CAP_N"/>
    <property type="match status" value="1"/>
</dbReference>
<sequence>MRDSSQFYTNKVLVAFKDNPVMIHHIDWANSWINLLTELQKYIRQYHTTGLVWLPSSQTEVSAAAAVPPPPPPPMDLGFSGGGGVKSAADQAMDDARAALFASINK</sequence>
<dbReference type="Gene3D" id="1.25.40.330">
    <property type="entry name" value="Adenylate cyclase-associated CAP, N-terminal domain"/>
    <property type="match status" value="1"/>
</dbReference>
<dbReference type="InterPro" id="IPR001837">
    <property type="entry name" value="Adenylate_cyclase-assoc_CAP"/>
</dbReference>
<dbReference type="EMBL" id="MUJZ01041127">
    <property type="protein sequence ID" value="OTF75601.1"/>
    <property type="molecule type" value="Genomic_DNA"/>
</dbReference>
<evidence type="ECO:0000313" key="3">
    <source>
        <dbReference type="EMBL" id="OTF75601.1"/>
    </source>
</evidence>
<organism evidence="3 4">
    <name type="scientific">Euroglyphus maynei</name>
    <name type="common">Mayne's house dust mite</name>
    <dbReference type="NCBI Taxonomy" id="6958"/>
    <lineage>
        <taxon>Eukaryota</taxon>
        <taxon>Metazoa</taxon>
        <taxon>Ecdysozoa</taxon>
        <taxon>Arthropoda</taxon>
        <taxon>Chelicerata</taxon>
        <taxon>Arachnida</taxon>
        <taxon>Acari</taxon>
        <taxon>Acariformes</taxon>
        <taxon>Sarcoptiformes</taxon>
        <taxon>Astigmata</taxon>
        <taxon>Psoroptidia</taxon>
        <taxon>Analgoidea</taxon>
        <taxon>Pyroglyphidae</taxon>
        <taxon>Pyroglyphinae</taxon>
        <taxon>Euroglyphus</taxon>
    </lineage>
</organism>
<dbReference type="GO" id="GO:0000902">
    <property type="term" value="P:cell morphogenesis"/>
    <property type="evidence" value="ECO:0007669"/>
    <property type="project" value="TreeGrafter"/>
</dbReference>
<protein>
    <recommendedName>
        <fullName evidence="2">CAP N-terminal domain-containing protein</fullName>
    </recommendedName>
</protein>
<dbReference type="PANTHER" id="PTHR10652:SF0">
    <property type="entry name" value="ADENYLYL CYCLASE-ASSOCIATED PROTEIN"/>
    <property type="match status" value="1"/>
</dbReference>
<dbReference type="SUPFAM" id="SSF101278">
    <property type="entry name" value="N-terminal domain of adenylylcyclase associated protein, CAP"/>
    <property type="match status" value="1"/>
</dbReference>
<dbReference type="GO" id="GO:0008179">
    <property type="term" value="F:adenylate cyclase binding"/>
    <property type="evidence" value="ECO:0007669"/>
    <property type="project" value="TreeGrafter"/>
</dbReference>
<feature type="region of interest" description="Disordered" evidence="1">
    <location>
        <begin position="63"/>
        <end position="83"/>
    </location>
</feature>
<dbReference type="Proteomes" id="UP000194236">
    <property type="component" value="Unassembled WGS sequence"/>
</dbReference>
<feature type="non-terminal residue" evidence="3">
    <location>
        <position position="106"/>
    </location>
</feature>
<keyword evidence="4" id="KW-1185">Reference proteome</keyword>
<dbReference type="OrthoDB" id="1601at2759"/>
<dbReference type="GO" id="GO:0019933">
    <property type="term" value="P:cAMP-mediated signaling"/>
    <property type="evidence" value="ECO:0007669"/>
    <property type="project" value="TreeGrafter"/>
</dbReference>
<name>A0A1Y3B456_EURMA</name>
<dbReference type="PANTHER" id="PTHR10652">
    <property type="entry name" value="ADENYLYL CYCLASE-ASSOCIATED PROTEIN"/>
    <property type="match status" value="1"/>
</dbReference>